<comment type="similarity">
    <text evidence="4 6">Belongs to the GART family.</text>
</comment>
<organism evidence="8 9">
    <name type="scientific">Candidatus Vesicomyosocius endoextente</name>
    <dbReference type="NCBI Taxonomy" id="2738853"/>
    <lineage>
        <taxon>Bacteria</taxon>
        <taxon>Pseudomonadati</taxon>
        <taxon>Pseudomonadota</taxon>
        <taxon>Gammaproteobacteria</taxon>
        <taxon>Candidatus Pseudothioglobaceae</taxon>
        <taxon>Candidatus Vesicomyidisocius</taxon>
    </lineage>
</organism>
<dbReference type="InterPro" id="IPR004607">
    <property type="entry name" value="GART"/>
</dbReference>
<evidence type="ECO:0000256" key="1">
    <source>
        <dbReference type="ARBA" id="ARBA00005054"/>
    </source>
</evidence>
<comment type="function">
    <text evidence="6">Catalyzes the transfer of a formyl group from 10-formyltetrahydrofolate to 5-phospho-ribosyl-glycinamide (GAR), producing 5-phospho-ribosyl-N-formylglycinamide (FGAR) and tetrahydrofolate.</text>
</comment>
<evidence type="ECO:0000256" key="4">
    <source>
        <dbReference type="ARBA" id="ARBA00038440"/>
    </source>
</evidence>
<feature type="site" description="Raises pKa of active site His" evidence="6">
    <location>
        <position position="142"/>
    </location>
</feature>
<dbReference type="EMBL" id="JACCHU010000001">
    <property type="protein sequence ID" value="NYT52436.1"/>
    <property type="molecule type" value="Genomic_DNA"/>
</dbReference>
<dbReference type="CDD" id="cd08645">
    <property type="entry name" value="FMT_core_GART"/>
    <property type="match status" value="1"/>
</dbReference>
<feature type="binding site" evidence="6">
    <location>
        <begin position="87"/>
        <end position="90"/>
    </location>
    <ligand>
        <name>(6R)-10-formyltetrahydrofolate</name>
        <dbReference type="ChEBI" id="CHEBI:195366"/>
    </ligand>
</feature>
<dbReference type="PANTHER" id="PTHR43369:SF2">
    <property type="entry name" value="PHOSPHORIBOSYLGLYCINAMIDE FORMYLTRANSFERASE"/>
    <property type="match status" value="1"/>
</dbReference>
<dbReference type="GO" id="GO:0005829">
    <property type="term" value="C:cytosol"/>
    <property type="evidence" value="ECO:0007669"/>
    <property type="project" value="TreeGrafter"/>
</dbReference>
<dbReference type="Proteomes" id="UP000525329">
    <property type="component" value="Unassembled WGS sequence"/>
</dbReference>
<dbReference type="NCBIfam" id="TIGR00639">
    <property type="entry name" value="PurN"/>
    <property type="match status" value="1"/>
</dbReference>
<comment type="caution">
    <text evidence="8">The sequence shown here is derived from an EMBL/GenBank/DDBJ whole genome shotgun (WGS) entry which is preliminary data.</text>
</comment>
<dbReference type="HAMAP" id="MF_01930">
    <property type="entry name" value="PurN"/>
    <property type="match status" value="1"/>
</dbReference>
<dbReference type="EC" id="2.1.2.2" evidence="6"/>
<feature type="active site" description="Proton donor" evidence="6">
    <location>
        <position position="106"/>
    </location>
</feature>
<keyword evidence="2 6" id="KW-0808">Transferase</keyword>
<reference evidence="8 9" key="1">
    <citation type="submission" date="2020-05" db="EMBL/GenBank/DDBJ databases">
        <title>Horizontal transmission and recombination maintain forever young bacterial symbiont genomes.</title>
        <authorList>
            <person name="Russell S.L."/>
            <person name="Pepper-Tunick E."/>
            <person name="Svedberg J."/>
            <person name="Byrne A."/>
            <person name="Ruelas Castillo J."/>
            <person name="Vollmers C."/>
            <person name="Beinart R.A."/>
            <person name="Corbett-Detig R."/>
        </authorList>
    </citation>
    <scope>NUCLEOTIDE SEQUENCE [LARGE SCALE GENOMIC DNA]</scope>
    <source>
        <strain evidence="8">Monterey_2004</strain>
    </source>
</reference>
<evidence type="ECO:0000256" key="6">
    <source>
        <dbReference type="HAMAP-Rule" id="MF_01930"/>
    </source>
</evidence>
<feature type="domain" description="Formyl transferase N-terminal" evidence="7">
    <location>
        <begin position="1"/>
        <end position="179"/>
    </location>
</feature>
<evidence type="ECO:0000259" key="7">
    <source>
        <dbReference type="Pfam" id="PF00551"/>
    </source>
</evidence>
<dbReference type="Gene3D" id="3.40.50.170">
    <property type="entry name" value="Formyl transferase, N-terminal domain"/>
    <property type="match status" value="1"/>
</dbReference>
<comment type="catalytic activity">
    <reaction evidence="5 6">
        <text>N(1)-(5-phospho-beta-D-ribosyl)glycinamide + (6R)-10-formyltetrahydrofolate = N(2)-formyl-N(1)-(5-phospho-beta-D-ribosyl)glycinamide + (6S)-5,6,7,8-tetrahydrofolate + H(+)</text>
        <dbReference type="Rhea" id="RHEA:15053"/>
        <dbReference type="ChEBI" id="CHEBI:15378"/>
        <dbReference type="ChEBI" id="CHEBI:57453"/>
        <dbReference type="ChEBI" id="CHEBI:143788"/>
        <dbReference type="ChEBI" id="CHEBI:147286"/>
        <dbReference type="ChEBI" id="CHEBI:195366"/>
        <dbReference type="EC" id="2.1.2.2"/>
    </reaction>
</comment>
<gene>
    <name evidence="6 8" type="primary">purN</name>
    <name evidence="8" type="ORF">H0A74_02540</name>
</gene>
<protein>
    <recommendedName>
        <fullName evidence="6">Phosphoribosylglycinamide formyltransferase</fullName>
        <ecNumber evidence="6">2.1.2.2</ecNumber>
    </recommendedName>
    <alternativeName>
        <fullName evidence="6">5'-phosphoribosylglycinamide transformylase</fullName>
    </alternativeName>
    <alternativeName>
        <fullName evidence="6">GAR transformylase</fullName>
        <shortName evidence="6">GART</shortName>
    </alternativeName>
</protein>
<keyword evidence="3 6" id="KW-0658">Purine biosynthesis</keyword>
<evidence type="ECO:0000256" key="2">
    <source>
        <dbReference type="ARBA" id="ARBA00022679"/>
    </source>
</evidence>
<dbReference type="GO" id="GO:0004644">
    <property type="term" value="F:phosphoribosylglycinamide formyltransferase activity"/>
    <property type="evidence" value="ECO:0007669"/>
    <property type="project" value="UniProtKB-UniRule"/>
</dbReference>
<feature type="binding site" evidence="6">
    <location>
        <position position="62"/>
    </location>
    <ligand>
        <name>(6R)-10-formyltetrahydrofolate</name>
        <dbReference type="ChEBI" id="CHEBI:195366"/>
    </ligand>
</feature>
<dbReference type="SUPFAM" id="SSF53328">
    <property type="entry name" value="Formyltransferase"/>
    <property type="match status" value="1"/>
</dbReference>
<proteinExistence type="inferred from homology"/>
<accession>A0A853GC88</accession>
<dbReference type="InterPro" id="IPR036477">
    <property type="entry name" value="Formyl_transf_N_sf"/>
</dbReference>
<comment type="pathway">
    <text evidence="1 6">Purine metabolism; IMP biosynthesis via de novo pathway; N(2)-formyl-N(1)-(5-phospho-D-ribosyl)glycinamide from N(1)-(5-phospho-D-ribosyl)glycinamide (10-formyl THF route): step 1/1.</text>
</comment>
<dbReference type="InterPro" id="IPR002376">
    <property type="entry name" value="Formyl_transf_N"/>
</dbReference>
<evidence type="ECO:0000313" key="8">
    <source>
        <dbReference type="EMBL" id="NYT52436.1"/>
    </source>
</evidence>
<dbReference type="AlphaFoldDB" id="A0A853GC88"/>
<dbReference type="InterPro" id="IPR001555">
    <property type="entry name" value="GART_AS"/>
</dbReference>
<sequence>MNGVVLISGNGSNLQSIIDHSVAIDLKIKAVISNHTNAYGLKLSEHENIPTHTLSHKNFSSREKFDKALNNIINQYNPEIIILAGYMRILSAEFTHQYSGKILNTHPSLLPKFKGLNTHQRAIDAKEKQHGVSIHFVTEQLDEGPIIAQTSINIIDTDTKETLAKRVLLEEHKLFPKVIHWFTQGRLKLKGNQATLDGKILSN</sequence>
<dbReference type="PROSITE" id="PS00373">
    <property type="entry name" value="GART"/>
    <property type="match status" value="1"/>
</dbReference>
<dbReference type="PANTHER" id="PTHR43369">
    <property type="entry name" value="PHOSPHORIBOSYLGLYCINAMIDE FORMYLTRANSFERASE"/>
    <property type="match status" value="1"/>
</dbReference>
<dbReference type="UniPathway" id="UPA00074">
    <property type="reaction ID" value="UER00126"/>
</dbReference>
<evidence type="ECO:0000256" key="3">
    <source>
        <dbReference type="ARBA" id="ARBA00022755"/>
    </source>
</evidence>
<feature type="binding site" evidence="6">
    <location>
        <begin position="11"/>
        <end position="13"/>
    </location>
    <ligand>
        <name>N(1)-(5-phospho-beta-D-ribosyl)glycinamide</name>
        <dbReference type="ChEBI" id="CHEBI:143788"/>
    </ligand>
</feature>
<dbReference type="Pfam" id="PF00551">
    <property type="entry name" value="Formyl_trans_N"/>
    <property type="match status" value="1"/>
</dbReference>
<evidence type="ECO:0000313" key="9">
    <source>
        <dbReference type="Proteomes" id="UP000525329"/>
    </source>
</evidence>
<dbReference type="GO" id="GO:0006189">
    <property type="term" value="P:'de novo' IMP biosynthetic process"/>
    <property type="evidence" value="ECO:0007669"/>
    <property type="project" value="UniProtKB-UniRule"/>
</dbReference>
<evidence type="ECO:0000256" key="5">
    <source>
        <dbReference type="ARBA" id="ARBA00047664"/>
    </source>
</evidence>
<name>A0A853GC88_9GAMM</name>
<feature type="binding site" evidence="6">
    <location>
        <position position="104"/>
    </location>
    <ligand>
        <name>(6R)-10-formyltetrahydrofolate</name>
        <dbReference type="ChEBI" id="CHEBI:195366"/>
    </ligand>
</feature>